<dbReference type="Pfam" id="PF09128">
    <property type="entry name" value="RGS-like"/>
    <property type="match status" value="1"/>
</dbReference>
<dbReference type="STRING" id="7868.ENSCMIP00000023797"/>
<dbReference type="InterPro" id="IPR015212">
    <property type="entry name" value="RGS-like_dom"/>
</dbReference>
<dbReference type="Proteomes" id="UP000314986">
    <property type="component" value="Unassembled WGS sequence"/>
</dbReference>
<dbReference type="GO" id="GO:0005085">
    <property type="term" value="F:guanyl-nucleotide exchange factor activity"/>
    <property type="evidence" value="ECO:0007669"/>
    <property type="project" value="InterPro"/>
</dbReference>
<dbReference type="InParanoid" id="A0A4W3I4U3"/>
<dbReference type="Ensembl" id="ENSCMIT00000024199.1">
    <property type="protein sequence ID" value="ENSCMIP00000023797.1"/>
    <property type="gene ID" value="ENSCMIG00000010597.1"/>
</dbReference>
<feature type="region of interest" description="Disordered" evidence="1">
    <location>
        <begin position="1"/>
        <end position="26"/>
    </location>
</feature>
<reference evidence="4" key="3">
    <citation type="journal article" date="2014" name="Nature">
        <title>Elephant shark genome provides unique insights into gnathostome evolution.</title>
        <authorList>
            <consortium name="International Elephant Shark Genome Sequencing Consortium"/>
            <person name="Venkatesh B."/>
            <person name="Lee A.P."/>
            <person name="Ravi V."/>
            <person name="Maurya A.K."/>
            <person name="Lian M.M."/>
            <person name="Swann J.B."/>
            <person name="Ohta Y."/>
            <person name="Flajnik M.F."/>
            <person name="Sutoh Y."/>
            <person name="Kasahara M."/>
            <person name="Hoon S."/>
            <person name="Gangu V."/>
            <person name="Roy S.W."/>
            <person name="Irimia M."/>
            <person name="Korzh V."/>
            <person name="Kondrychyn I."/>
            <person name="Lim Z.W."/>
            <person name="Tay B.H."/>
            <person name="Tohari S."/>
            <person name="Kong K.W."/>
            <person name="Ho S."/>
            <person name="Lorente-Galdos B."/>
            <person name="Quilez J."/>
            <person name="Marques-Bonet T."/>
            <person name="Raney B.J."/>
            <person name="Ingham P.W."/>
            <person name="Tay A."/>
            <person name="Hillier L.W."/>
            <person name="Minx P."/>
            <person name="Boehm T."/>
            <person name="Wilson R.K."/>
            <person name="Brenner S."/>
            <person name="Warren W.C."/>
        </authorList>
    </citation>
    <scope>NUCLEOTIDE SEQUENCE [LARGE SCALE GENOMIC DNA]</scope>
</reference>
<reference evidence="4" key="1">
    <citation type="journal article" date="2006" name="Science">
        <title>Ancient noncoding elements conserved in the human genome.</title>
        <authorList>
            <person name="Venkatesh B."/>
            <person name="Kirkness E.F."/>
            <person name="Loh Y.H."/>
            <person name="Halpern A.L."/>
            <person name="Lee A.P."/>
            <person name="Johnson J."/>
            <person name="Dandona N."/>
            <person name="Viswanathan L.D."/>
            <person name="Tay A."/>
            <person name="Venter J.C."/>
            <person name="Strausberg R.L."/>
            <person name="Brenner S."/>
        </authorList>
    </citation>
    <scope>NUCLEOTIDE SEQUENCE [LARGE SCALE GENOMIC DNA]</scope>
</reference>
<name>A0A4W3I4U3_CALMI</name>
<dbReference type="InterPro" id="IPR036305">
    <property type="entry name" value="RGS_sf"/>
</dbReference>
<evidence type="ECO:0000313" key="3">
    <source>
        <dbReference type="Ensembl" id="ENSCMIP00000023797.1"/>
    </source>
</evidence>
<reference evidence="3" key="4">
    <citation type="submission" date="2025-08" db="UniProtKB">
        <authorList>
            <consortium name="Ensembl"/>
        </authorList>
    </citation>
    <scope>IDENTIFICATION</scope>
</reference>
<evidence type="ECO:0000256" key="1">
    <source>
        <dbReference type="SAM" id="MobiDB-lite"/>
    </source>
</evidence>
<accession>A0A4W3I4U3</accession>
<feature type="domain" description="Regulator of G protein signalling-like" evidence="2">
    <location>
        <begin position="55"/>
        <end position="104"/>
    </location>
</feature>
<dbReference type="AlphaFoldDB" id="A0A4W3I4U3"/>
<dbReference type="Gene3D" id="1.10.167.10">
    <property type="entry name" value="Regulator of G-protein Signalling 4, domain 2"/>
    <property type="match status" value="1"/>
</dbReference>
<keyword evidence="4" id="KW-1185">Reference proteome</keyword>
<dbReference type="SUPFAM" id="SSF48097">
    <property type="entry name" value="Regulator of G-protein signaling, RGS"/>
    <property type="match status" value="1"/>
</dbReference>
<evidence type="ECO:0000313" key="4">
    <source>
        <dbReference type="Proteomes" id="UP000314986"/>
    </source>
</evidence>
<protein>
    <recommendedName>
        <fullName evidence="2">Regulator of G protein signalling-like domain-containing protein</fullName>
    </recommendedName>
</protein>
<reference evidence="3" key="5">
    <citation type="submission" date="2025-09" db="UniProtKB">
        <authorList>
            <consortium name="Ensembl"/>
        </authorList>
    </citation>
    <scope>IDENTIFICATION</scope>
</reference>
<evidence type="ECO:0000259" key="2">
    <source>
        <dbReference type="Pfam" id="PF09128"/>
    </source>
</evidence>
<organism evidence="3 4">
    <name type="scientific">Callorhinchus milii</name>
    <name type="common">Ghost shark</name>
    <dbReference type="NCBI Taxonomy" id="7868"/>
    <lineage>
        <taxon>Eukaryota</taxon>
        <taxon>Metazoa</taxon>
        <taxon>Chordata</taxon>
        <taxon>Craniata</taxon>
        <taxon>Vertebrata</taxon>
        <taxon>Chondrichthyes</taxon>
        <taxon>Holocephali</taxon>
        <taxon>Chimaeriformes</taxon>
        <taxon>Callorhinchidae</taxon>
        <taxon>Callorhinchus</taxon>
    </lineage>
</organism>
<sequence>TRTPPSPHPPGHTPPPTRTPSPPKLTRPSVCDWLTVKAGEAHCDFLPISFPFYQNLKVQAPEGITAELERRRLDLIPEELQRQFVQTVQDNVLAEVQAHLQDFR</sequence>
<dbReference type="InterPro" id="IPR044926">
    <property type="entry name" value="RGS_subdomain_2"/>
</dbReference>
<reference evidence="4" key="2">
    <citation type="journal article" date="2007" name="PLoS Biol.">
        <title>Survey sequencing and comparative analysis of the elephant shark (Callorhinchus milii) genome.</title>
        <authorList>
            <person name="Venkatesh B."/>
            <person name="Kirkness E.F."/>
            <person name="Loh Y.H."/>
            <person name="Halpern A.L."/>
            <person name="Lee A.P."/>
            <person name="Johnson J."/>
            <person name="Dandona N."/>
            <person name="Viswanathan L.D."/>
            <person name="Tay A."/>
            <person name="Venter J.C."/>
            <person name="Strausberg R.L."/>
            <person name="Brenner S."/>
        </authorList>
    </citation>
    <scope>NUCLEOTIDE SEQUENCE [LARGE SCALE GENOMIC DNA]</scope>
</reference>
<feature type="compositionally biased region" description="Pro residues" evidence="1">
    <location>
        <begin position="1"/>
        <end position="25"/>
    </location>
</feature>
<proteinExistence type="predicted"/>
<dbReference type="GO" id="GO:0005737">
    <property type="term" value="C:cytoplasm"/>
    <property type="evidence" value="ECO:0007669"/>
    <property type="project" value="InterPro"/>
</dbReference>